<dbReference type="GO" id="GO:0046872">
    <property type="term" value="F:metal ion binding"/>
    <property type="evidence" value="ECO:0007669"/>
    <property type="project" value="UniProtKB-KW"/>
</dbReference>
<dbReference type="GO" id="GO:0005737">
    <property type="term" value="C:cytoplasm"/>
    <property type="evidence" value="ECO:0007669"/>
    <property type="project" value="UniProtKB-ARBA"/>
</dbReference>
<evidence type="ECO:0000313" key="9">
    <source>
        <dbReference type="Proteomes" id="UP000318834"/>
    </source>
</evidence>
<evidence type="ECO:0000256" key="2">
    <source>
        <dbReference type="ARBA" id="ARBA00006706"/>
    </source>
</evidence>
<dbReference type="Proteomes" id="UP000318834">
    <property type="component" value="Unassembled WGS sequence"/>
</dbReference>
<evidence type="ECO:0000256" key="7">
    <source>
        <dbReference type="RuleBase" id="RU004466"/>
    </source>
</evidence>
<comment type="cofactor">
    <cofactor evidence="1">
        <name>Mg(2+)</name>
        <dbReference type="ChEBI" id="CHEBI:18420"/>
    </cofactor>
</comment>
<dbReference type="PANTHER" id="PTHR43281:SF1">
    <property type="entry name" value="FARNESYL DIPHOSPHATE SYNTHASE"/>
    <property type="match status" value="1"/>
</dbReference>
<proteinExistence type="inferred from homology"/>
<dbReference type="Gene3D" id="1.10.600.10">
    <property type="entry name" value="Farnesyl Diphosphate Synthase"/>
    <property type="match status" value="1"/>
</dbReference>
<dbReference type="PROSITE" id="PS00444">
    <property type="entry name" value="POLYPRENYL_SYNTHASE_2"/>
    <property type="match status" value="1"/>
</dbReference>
<dbReference type="CDD" id="cd00685">
    <property type="entry name" value="Trans_IPPS_HT"/>
    <property type="match status" value="1"/>
</dbReference>
<dbReference type="AlphaFoldDB" id="A0A537IV46"/>
<evidence type="ECO:0000256" key="3">
    <source>
        <dbReference type="ARBA" id="ARBA00022679"/>
    </source>
</evidence>
<sequence>MTGVDFHAYVAARGRLIDDALETALPAADRPPQILHQAMRYCVLGGGKRLRPLLVVAGAEACGGDPQAVLPVACAVELIHAYSLIHDDLPAMDDSDTRHGRPACHIAFGEAIAILAGDALHALAFNLITRASPACGPERVLGASREIATAIGTEGMVGGQVLDLLGEGRTFPGWSPPQPMGPMAEFVQAIHVRKTAALIRASVRAGAMLCGAESGILEALSAYGERMGLAYQIIDDVLDVVGDERTLGKRAGSDAAKATYPAAFGVAGSREIAARLTEEAVAAIRPLGVRGTLLQELARSLLAREH</sequence>
<keyword evidence="3 7" id="KW-0808">Transferase</keyword>
<name>A0A537IV46_9BACT</name>
<dbReference type="SFLD" id="SFLDS00005">
    <property type="entry name" value="Isoprenoid_Synthase_Type_I"/>
    <property type="match status" value="1"/>
</dbReference>
<dbReference type="Pfam" id="PF00348">
    <property type="entry name" value="polyprenyl_synt"/>
    <property type="match status" value="1"/>
</dbReference>
<evidence type="ECO:0000256" key="4">
    <source>
        <dbReference type="ARBA" id="ARBA00022723"/>
    </source>
</evidence>
<dbReference type="InterPro" id="IPR053378">
    <property type="entry name" value="Prenyl_diphosphate_synthase"/>
</dbReference>
<evidence type="ECO:0000256" key="5">
    <source>
        <dbReference type="ARBA" id="ARBA00022842"/>
    </source>
</evidence>
<keyword evidence="6" id="KW-0414">Isoprene biosynthesis</keyword>
<reference evidence="8 9" key="1">
    <citation type="journal article" date="2019" name="Nat. Microbiol.">
        <title>Mediterranean grassland soil C-N compound turnover is dependent on rainfall and depth, and is mediated by genomically divergent microorganisms.</title>
        <authorList>
            <person name="Diamond S."/>
            <person name="Andeer P.F."/>
            <person name="Li Z."/>
            <person name="Crits-Christoph A."/>
            <person name="Burstein D."/>
            <person name="Anantharaman K."/>
            <person name="Lane K.R."/>
            <person name="Thomas B.C."/>
            <person name="Pan C."/>
            <person name="Northen T.R."/>
            <person name="Banfield J.F."/>
        </authorList>
    </citation>
    <scope>NUCLEOTIDE SEQUENCE [LARGE SCALE GENOMIC DNA]</scope>
    <source>
        <strain evidence="8">NP_8</strain>
    </source>
</reference>
<evidence type="ECO:0000256" key="1">
    <source>
        <dbReference type="ARBA" id="ARBA00001946"/>
    </source>
</evidence>
<keyword evidence="5" id="KW-0460">Magnesium</keyword>
<dbReference type="GO" id="GO:0016114">
    <property type="term" value="P:terpenoid biosynthetic process"/>
    <property type="evidence" value="ECO:0007669"/>
    <property type="project" value="UniProtKB-ARBA"/>
</dbReference>
<dbReference type="EMBL" id="VBAP01000047">
    <property type="protein sequence ID" value="TMI75191.1"/>
    <property type="molecule type" value="Genomic_DNA"/>
</dbReference>
<dbReference type="InterPro" id="IPR008949">
    <property type="entry name" value="Isoprenoid_synthase_dom_sf"/>
</dbReference>
<evidence type="ECO:0000256" key="6">
    <source>
        <dbReference type="ARBA" id="ARBA00023229"/>
    </source>
</evidence>
<gene>
    <name evidence="8" type="ORF">E6H05_07020</name>
</gene>
<dbReference type="InterPro" id="IPR033749">
    <property type="entry name" value="Polyprenyl_synt_CS"/>
</dbReference>
<organism evidence="8 9">
    <name type="scientific">Candidatus Segetimicrobium genomatis</name>
    <dbReference type="NCBI Taxonomy" id="2569760"/>
    <lineage>
        <taxon>Bacteria</taxon>
        <taxon>Bacillati</taxon>
        <taxon>Candidatus Sysuimicrobiota</taxon>
        <taxon>Candidatus Sysuimicrobiia</taxon>
        <taxon>Candidatus Sysuimicrobiales</taxon>
        <taxon>Candidatus Segetimicrobiaceae</taxon>
        <taxon>Candidatus Segetimicrobium</taxon>
    </lineage>
</organism>
<dbReference type="NCBIfam" id="NF045485">
    <property type="entry name" value="FPPsyn"/>
    <property type="match status" value="1"/>
</dbReference>
<keyword evidence="4" id="KW-0479">Metal-binding</keyword>
<dbReference type="PANTHER" id="PTHR43281">
    <property type="entry name" value="FARNESYL DIPHOSPHATE SYNTHASE"/>
    <property type="match status" value="1"/>
</dbReference>
<dbReference type="GO" id="GO:0004659">
    <property type="term" value="F:prenyltransferase activity"/>
    <property type="evidence" value="ECO:0007669"/>
    <property type="project" value="InterPro"/>
</dbReference>
<dbReference type="SFLD" id="SFLDG01017">
    <property type="entry name" value="Polyprenyl_Transferase_Like"/>
    <property type="match status" value="1"/>
</dbReference>
<comment type="caution">
    <text evidence="8">The sequence shown here is derived from an EMBL/GenBank/DDBJ whole genome shotgun (WGS) entry which is preliminary data.</text>
</comment>
<protein>
    <submittedName>
        <fullName evidence="8">Polyprenyl synthetase family protein</fullName>
    </submittedName>
</protein>
<evidence type="ECO:0000313" key="8">
    <source>
        <dbReference type="EMBL" id="TMI75191.1"/>
    </source>
</evidence>
<accession>A0A537IV46</accession>
<dbReference type="InterPro" id="IPR000092">
    <property type="entry name" value="Polyprenyl_synt"/>
</dbReference>
<dbReference type="FunFam" id="1.10.600.10:FF:000001">
    <property type="entry name" value="Geranylgeranyl diphosphate synthase"/>
    <property type="match status" value="1"/>
</dbReference>
<comment type="similarity">
    <text evidence="2 7">Belongs to the FPP/GGPP synthase family.</text>
</comment>
<dbReference type="SUPFAM" id="SSF48576">
    <property type="entry name" value="Terpenoid synthases"/>
    <property type="match status" value="1"/>
</dbReference>